<dbReference type="EnsemblMetazoa" id="Aqu2.1.23290_001">
    <property type="protein sequence ID" value="Aqu2.1.23290_001"/>
    <property type="gene ID" value="Aqu2.1.23290"/>
</dbReference>
<dbReference type="Pfam" id="PF06918">
    <property type="entry name" value="DUF1280"/>
    <property type="match status" value="1"/>
</dbReference>
<dbReference type="eggNOG" id="ENOG502QRBM">
    <property type="taxonomic scope" value="Eukaryota"/>
</dbReference>
<evidence type="ECO:0000313" key="1">
    <source>
        <dbReference type="EnsemblMetazoa" id="Aqu2.1.23290_001"/>
    </source>
</evidence>
<accession>A0A1X7U6A8</accession>
<protein>
    <submittedName>
        <fullName evidence="1">Uncharacterized protein</fullName>
    </submittedName>
</protein>
<sequence length="529" mass="59997">MASERKQRGVMRVEVGDKNVHAKAVTLSFDTKSGGRELRPSAMGYVHGKLTWHNKIPPNEVWVKIGFDKGGTSFKMSLQIVNVEKPNSVHNSLVFALFEGPDSVVNLHIALDKYSDVTHDIQNSTWRSYSIRIFLFGDYQLLCHLYGLSGASGRHCCLWCSIKSEELGTPKSNRQPQIRSLTTLRDKHNEFLKAGGDLKKAKFYDNYMTAKISERAMETEKLSLHNEVNIANQYLKLQLLTTQDHQHNPVVISTSKLIIDSINRIAMIENEIMKQQAVLRKGFDKEDGVFVRSLDVALASFKVERQAYHGGSFVGNHIHRALKAKNIDTLCSSVINTATLHDVTVLPKALEIKEKFSTAFTLFGKCQKLYDGHSLFSQEDIKTLDESIKCFVQYYRSAFLSATFTPKLHFMEDHLIPWLNQWKVGCAMMGEQGAESLHASFNNTERAYNNMRDRVDRIKVLLQNHLEIQPTIASLEPPPIKKRTKIELEKANESVLDIDHSSDDASRPQCQEKRNKYLPVCSGKPSCVR</sequence>
<name>A0A1X7U6A8_AMPQE</name>
<reference evidence="1" key="1">
    <citation type="submission" date="2017-05" db="UniProtKB">
        <authorList>
            <consortium name="EnsemblMetazoa"/>
        </authorList>
    </citation>
    <scope>IDENTIFICATION</scope>
</reference>
<dbReference type="InParanoid" id="A0A1X7U6A8"/>
<dbReference type="PANTHER" id="PTHR31424:SF3">
    <property type="entry name" value="RING-TYPE DOMAIN-CONTAINING PROTEIN"/>
    <property type="match status" value="1"/>
</dbReference>
<proteinExistence type="predicted"/>
<dbReference type="InterPro" id="IPR009689">
    <property type="entry name" value="DUF1280"/>
</dbReference>
<organism evidence="1">
    <name type="scientific">Amphimedon queenslandica</name>
    <name type="common">Sponge</name>
    <dbReference type="NCBI Taxonomy" id="400682"/>
    <lineage>
        <taxon>Eukaryota</taxon>
        <taxon>Metazoa</taxon>
        <taxon>Porifera</taxon>
        <taxon>Demospongiae</taxon>
        <taxon>Heteroscleromorpha</taxon>
        <taxon>Haplosclerida</taxon>
        <taxon>Niphatidae</taxon>
        <taxon>Amphimedon</taxon>
    </lineage>
</organism>
<dbReference type="PANTHER" id="PTHR31424">
    <property type="entry name" value="PROTEIN CBG23806"/>
    <property type="match status" value="1"/>
</dbReference>
<dbReference type="AlphaFoldDB" id="A0A1X7U6A8"/>
<dbReference type="OrthoDB" id="10050996at2759"/>